<proteinExistence type="predicted"/>
<organism evidence="1 2">
    <name type="scientific">Trichuris muris</name>
    <name type="common">Mouse whipworm</name>
    <dbReference type="NCBI Taxonomy" id="70415"/>
    <lineage>
        <taxon>Eukaryota</taxon>
        <taxon>Metazoa</taxon>
        <taxon>Ecdysozoa</taxon>
        <taxon>Nematoda</taxon>
        <taxon>Enoplea</taxon>
        <taxon>Dorylaimia</taxon>
        <taxon>Trichinellida</taxon>
        <taxon>Trichuridae</taxon>
        <taxon>Trichuris</taxon>
    </lineage>
</organism>
<dbReference type="AlphaFoldDB" id="A0A5S6QSN6"/>
<keyword evidence="1" id="KW-1185">Reference proteome</keyword>
<reference evidence="2" key="1">
    <citation type="submission" date="2019-12" db="UniProtKB">
        <authorList>
            <consortium name="WormBaseParasite"/>
        </authorList>
    </citation>
    <scope>IDENTIFICATION</scope>
</reference>
<protein>
    <submittedName>
        <fullName evidence="2">Uncharacterized protein</fullName>
    </submittedName>
</protein>
<dbReference type="Proteomes" id="UP000046395">
    <property type="component" value="Unassembled WGS sequence"/>
</dbReference>
<accession>A0A5S6QSN6</accession>
<evidence type="ECO:0000313" key="1">
    <source>
        <dbReference type="Proteomes" id="UP000046395"/>
    </source>
</evidence>
<sequence length="91" mass="10150">MTTVLRKELSSAKSRTNGVSQLRKVVQSNDAAAGIRGNCREHSSHRSKLRANELEQSDRCAEPPFYGKALNLPFHRAKELAYFVDVMTGCL</sequence>
<dbReference type="WBParaSite" id="TMUE_2000010245.1">
    <property type="protein sequence ID" value="TMUE_2000010245.1"/>
    <property type="gene ID" value="WBGene00290608"/>
</dbReference>
<evidence type="ECO:0000313" key="2">
    <source>
        <dbReference type="WBParaSite" id="TMUE_2000010245.1"/>
    </source>
</evidence>
<name>A0A5S6QSN6_TRIMR</name>